<dbReference type="Proteomes" id="UP000565262">
    <property type="component" value="Unassembled WGS sequence"/>
</dbReference>
<keyword evidence="6 11" id="KW-0479">Metal-binding</keyword>
<evidence type="ECO:0000256" key="4">
    <source>
        <dbReference type="ARBA" id="ARBA00022679"/>
    </source>
</evidence>
<dbReference type="InterPro" id="IPR001566">
    <property type="entry name" value="23S_rRNA_MeTrfase_RlmD"/>
</dbReference>
<dbReference type="PROSITE" id="PS51687">
    <property type="entry name" value="SAM_MT_RNA_M5U"/>
    <property type="match status" value="1"/>
</dbReference>
<sequence>MPELFIERQSHDGRGIARQKGKTTFVEGALTGETVQARITRKQRRFEEAVCEQVISPSPYRIVPPCEYYDKCGGCSLQHLALEQQRQVKEDALTDQLQRFGKISDIPLQDALVDEAWGYRRKARMGVKWNRQGRLLIGFREKGSPHLTAVEHCAVLDSDLSALIPSLYLLIPELESRKTIGHLELALGDEGCALVVRHLKTLSHRDRTLWLQWAEKHNVHLYFQPEGPASLTEADQSEAHRLHYQLQGLELAFLPNDFVQVNAAVNQKMVQQALDWLSPEQEDRVLDLFAGFGNFSLPLAKKAAHVTGIEGEQALVQRAKDNATANGINNADFYQADLSQSFADLAWTQARYNLVVLDPPRTGAQNICQQIERFNAEKILYVSCNPSTLARDSEILVQKGYRLARAGIMDMFPQTTHVESMALFVRG</sequence>
<dbReference type="NCBIfam" id="TIGR00479">
    <property type="entry name" value="rumA"/>
    <property type="match status" value="1"/>
</dbReference>
<feature type="binding site" evidence="11 12">
    <location>
        <position position="260"/>
    </location>
    <ligand>
        <name>S-adenosyl-L-methionine</name>
        <dbReference type="ChEBI" id="CHEBI:59789"/>
    </ligand>
</feature>
<evidence type="ECO:0000256" key="2">
    <source>
        <dbReference type="ARBA" id="ARBA00022552"/>
    </source>
</evidence>
<evidence type="ECO:0000256" key="6">
    <source>
        <dbReference type="ARBA" id="ARBA00022723"/>
    </source>
</evidence>
<dbReference type="InterPro" id="IPR030390">
    <property type="entry name" value="MeTrfase_TrmA_AS"/>
</dbReference>
<dbReference type="InterPro" id="IPR002792">
    <property type="entry name" value="TRAM_dom"/>
</dbReference>
<keyword evidence="8 11" id="KW-0411">Iron-sulfur</keyword>
<accession>A0A839IKK2</accession>
<feature type="active site" evidence="13">
    <location>
        <position position="384"/>
    </location>
</feature>
<evidence type="ECO:0000256" key="5">
    <source>
        <dbReference type="ARBA" id="ARBA00022691"/>
    </source>
</evidence>
<organism evidence="15 16">
    <name type="scientific">Oceanospirillum sediminis</name>
    <dbReference type="NCBI Taxonomy" id="2760088"/>
    <lineage>
        <taxon>Bacteria</taxon>
        <taxon>Pseudomonadati</taxon>
        <taxon>Pseudomonadota</taxon>
        <taxon>Gammaproteobacteria</taxon>
        <taxon>Oceanospirillales</taxon>
        <taxon>Oceanospirillaceae</taxon>
        <taxon>Oceanospirillum</taxon>
    </lineage>
</organism>
<dbReference type="InterPro" id="IPR012340">
    <property type="entry name" value="NA-bd_OB-fold"/>
</dbReference>
<comment type="caution">
    <text evidence="15">The sequence shown here is derived from an EMBL/GenBank/DDBJ whole genome shotgun (WGS) entry which is preliminary data.</text>
</comment>
<dbReference type="SUPFAM" id="SSF50249">
    <property type="entry name" value="Nucleic acid-binding proteins"/>
    <property type="match status" value="1"/>
</dbReference>
<dbReference type="AlphaFoldDB" id="A0A839IKK2"/>
<dbReference type="InterPro" id="IPR030391">
    <property type="entry name" value="MeTrfase_TrmA_CS"/>
</dbReference>
<evidence type="ECO:0000256" key="3">
    <source>
        <dbReference type="ARBA" id="ARBA00022603"/>
    </source>
</evidence>
<evidence type="ECO:0000256" key="7">
    <source>
        <dbReference type="ARBA" id="ARBA00023004"/>
    </source>
</evidence>
<dbReference type="EMBL" id="JACJFM010000002">
    <property type="protein sequence ID" value="MBB1485421.1"/>
    <property type="molecule type" value="Genomic_DNA"/>
</dbReference>
<name>A0A839IKK2_9GAMM</name>
<evidence type="ECO:0000259" key="14">
    <source>
        <dbReference type="PROSITE" id="PS50926"/>
    </source>
</evidence>
<dbReference type="NCBIfam" id="NF009639">
    <property type="entry name" value="PRK13168.1"/>
    <property type="match status" value="1"/>
</dbReference>
<dbReference type="Gene3D" id="3.40.50.150">
    <property type="entry name" value="Vaccinia Virus protein VP39"/>
    <property type="match status" value="1"/>
</dbReference>
<dbReference type="InterPro" id="IPR010280">
    <property type="entry name" value="U5_MeTrfase_fam"/>
</dbReference>
<evidence type="ECO:0000256" key="13">
    <source>
        <dbReference type="PROSITE-ProRule" id="PRU10015"/>
    </source>
</evidence>
<dbReference type="PROSITE" id="PS01230">
    <property type="entry name" value="TRMA_1"/>
    <property type="match status" value="1"/>
</dbReference>
<dbReference type="GO" id="GO:0070475">
    <property type="term" value="P:rRNA base methylation"/>
    <property type="evidence" value="ECO:0007669"/>
    <property type="project" value="TreeGrafter"/>
</dbReference>
<feature type="binding site" evidence="11">
    <location>
        <position position="153"/>
    </location>
    <ligand>
        <name>[4Fe-4S] cluster</name>
        <dbReference type="ChEBI" id="CHEBI:49883"/>
    </ligand>
</feature>
<feature type="domain" description="TRAM" evidence="14">
    <location>
        <begin position="1"/>
        <end position="53"/>
    </location>
</feature>
<keyword evidence="3 11" id="KW-0489">Methyltransferase</keyword>
<keyword evidence="1 11" id="KW-0004">4Fe-4S</keyword>
<dbReference type="Gene3D" id="2.40.50.1070">
    <property type="match status" value="1"/>
</dbReference>
<keyword evidence="5 11" id="KW-0949">S-adenosyl-L-methionine</keyword>
<feature type="binding site" evidence="11 12">
    <location>
        <position position="289"/>
    </location>
    <ligand>
        <name>S-adenosyl-L-methionine</name>
        <dbReference type="ChEBI" id="CHEBI:59789"/>
    </ligand>
</feature>
<feature type="binding site" evidence="11">
    <location>
        <position position="337"/>
    </location>
    <ligand>
        <name>S-adenosyl-L-methionine</name>
        <dbReference type="ChEBI" id="CHEBI:59789"/>
    </ligand>
</feature>
<evidence type="ECO:0000256" key="12">
    <source>
        <dbReference type="PROSITE-ProRule" id="PRU01024"/>
    </source>
</evidence>
<dbReference type="GO" id="GO:0051539">
    <property type="term" value="F:4 iron, 4 sulfur cluster binding"/>
    <property type="evidence" value="ECO:0007669"/>
    <property type="project" value="UniProtKB-KW"/>
</dbReference>
<dbReference type="GO" id="GO:0005506">
    <property type="term" value="F:iron ion binding"/>
    <property type="evidence" value="ECO:0007669"/>
    <property type="project" value="UniProtKB-UniRule"/>
</dbReference>
<dbReference type="GO" id="GO:0070041">
    <property type="term" value="F:rRNA (uridine-C5-)-methyltransferase activity"/>
    <property type="evidence" value="ECO:0007669"/>
    <property type="project" value="UniProtKB-UniRule"/>
</dbReference>
<dbReference type="GO" id="GO:0003723">
    <property type="term" value="F:RNA binding"/>
    <property type="evidence" value="ECO:0007669"/>
    <property type="project" value="InterPro"/>
</dbReference>
<dbReference type="FunFam" id="3.40.50.150:FF:000009">
    <property type="entry name" value="23S rRNA (Uracil(1939)-C(5))-methyltransferase RlmD"/>
    <property type="match status" value="1"/>
</dbReference>
<comment type="catalytic activity">
    <reaction evidence="9 11">
        <text>uridine(1939) in 23S rRNA + S-adenosyl-L-methionine = 5-methyluridine(1939) in 23S rRNA + S-adenosyl-L-homocysteine + H(+)</text>
        <dbReference type="Rhea" id="RHEA:42908"/>
        <dbReference type="Rhea" id="RHEA-COMP:10278"/>
        <dbReference type="Rhea" id="RHEA-COMP:10279"/>
        <dbReference type="ChEBI" id="CHEBI:15378"/>
        <dbReference type="ChEBI" id="CHEBI:57856"/>
        <dbReference type="ChEBI" id="CHEBI:59789"/>
        <dbReference type="ChEBI" id="CHEBI:65315"/>
        <dbReference type="ChEBI" id="CHEBI:74447"/>
        <dbReference type="EC" id="2.1.1.190"/>
    </reaction>
</comment>
<feature type="binding site" evidence="11 12">
    <location>
        <position position="358"/>
    </location>
    <ligand>
        <name>S-adenosyl-L-methionine</name>
        <dbReference type="ChEBI" id="CHEBI:59789"/>
    </ligand>
</feature>
<reference evidence="15 16" key="1">
    <citation type="submission" date="2020-08" db="EMBL/GenBank/DDBJ databases">
        <title>Oceanospirillum sp. nov. isolated from marine sediment.</title>
        <authorList>
            <person name="Ji X."/>
        </authorList>
    </citation>
    <scope>NUCLEOTIDE SEQUENCE [LARGE SCALE GENOMIC DNA]</scope>
    <source>
        <strain evidence="15 16">D5</strain>
    </source>
</reference>
<dbReference type="PROSITE" id="PS50926">
    <property type="entry name" value="TRAM"/>
    <property type="match status" value="1"/>
</dbReference>
<dbReference type="Pfam" id="PF01938">
    <property type="entry name" value="TRAM"/>
    <property type="match status" value="1"/>
</dbReference>
<dbReference type="InterPro" id="IPR029063">
    <property type="entry name" value="SAM-dependent_MTases_sf"/>
</dbReference>
<comment type="similarity">
    <text evidence="11">Belongs to the class I-like SAM-binding methyltransferase superfamily. RNA M5U methyltransferase family. RlmD subfamily.</text>
</comment>
<dbReference type="SUPFAM" id="SSF53335">
    <property type="entry name" value="S-adenosyl-L-methionine-dependent methyltransferases"/>
    <property type="match status" value="1"/>
</dbReference>
<keyword evidence="16" id="KW-1185">Reference proteome</keyword>
<feature type="binding site" evidence="11">
    <location>
        <position position="72"/>
    </location>
    <ligand>
        <name>[4Fe-4S] cluster</name>
        <dbReference type="ChEBI" id="CHEBI:49883"/>
    </ligand>
</feature>
<feature type="binding site" evidence="11">
    <location>
        <position position="66"/>
    </location>
    <ligand>
        <name>[4Fe-4S] cluster</name>
        <dbReference type="ChEBI" id="CHEBI:49883"/>
    </ligand>
</feature>
<dbReference type="RefSeq" id="WP_182807203.1">
    <property type="nucleotide sequence ID" value="NZ_JACJFM010000002.1"/>
</dbReference>
<comment type="function">
    <text evidence="10 11">Catalyzes the formation of 5-methyl-uridine at position 1939 (m5U1939) in 23S rRNA.</text>
</comment>
<dbReference type="PANTHER" id="PTHR11061">
    <property type="entry name" value="RNA M5U METHYLTRANSFERASE"/>
    <property type="match status" value="1"/>
</dbReference>
<feature type="binding site" evidence="11">
    <location>
        <position position="75"/>
    </location>
    <ligand>
        <name>[4Fe-4S] cluster</name>
        <dbReference type="ChEBI" id="CHEBI:49883"/>
    </ligand>
</feature>
<feature type="active site" description="Nucleophile" evidence="11 12">
    <location>
        <position position="384"/>
    </location>
</feature>
<evidence type="ECO:0000313" key="15">
    <source>
        <dbReference type="EMBL" id="MBB1485421.1"/>
    </source>
</evidence>
<dbReference type="Pfam" id="PF05958">
    <property type="entry name" value="tRNA_U5-meth_tr"/>
    <property type="match status" value="1"/>
</dbReference>
<dbReference type="Gene3D" id="2.40.50.140">
    <property type="entry name" value="Nucleic acid-binding proteins"/>
    <property type="match status" value="1"/>
</dbReference>
<gene>
    <name evidence="11 15" type="primary">rlmD</name>
    <name evidence="15" type="ORF">H4O21_02205</name>
</gene>
<feature type="binding site" evidence="11 12">
    <location>
        <position position="310"/>
    </location>
    <ligand>
        <name>S-adenosyl-L-methionine</name>
        <dbReference type="ChEBI" id="CHEBI:59789"/>
    </ligand>
</feature>
<evidence type="ECO:0000313" key="16">
    <source>
        <dbReference type="Proteomes" id="UP000565262"/>
    </source>
</evidence>
<evidence type="ECO:0000256" key="9">
    <source>
        <dbReference type="ARBA" id="ARBA00052756"/>
    </source>
</evidence>
<dbReference type="EC" id="2.1.1.190" evidence="11"/>
<evidence type="ECO:0000256" key="1">
    <source>
        <dbReference type="ARBA" id="ARBA00022485"/>
    </source>
</evidence>
<evidence type="ECO:0000256" key="10">
    <source>
        <dbReference type="ARBA" id="ARBA00059995"/>
    </source>
</evidence>
<keyword evidence="7 11" id="KW-0408">Iron</keyword>
<proteinExistence type="inferred from homology"/>
<protein>
    <recommendedName>
        <fullName evidence="11">23S rRNA (uracil(1939)-C(5))-methyltransferase RlmD</fullName>
        <ecNumber evidence="11">2.1.1.190</ecNumber>
    </recommendedName>
    <alternativeName>
        <fullName evidence="11">23S rRNA(m5U1939)-methyltransferase</fullName>
    </alternativeName>
</protein>
<dbReference type="PANTHER" id="PTHR11061:SF49">
    <property type="entry name" value="23S RRNA (URACIL(1939)-C(5))-METHYLTRANSFERASE RLMD"/>
    <property type="match status" value="1"/>
</dbReference>
<keyword evidence="2 11" id="KW-0698">rRNA processing</keyword>
<dbReference type="CDD" id="cd02440">
    <property type="entry name" value="AdoMet_MTases"/>
    <property type="match status" value="1"/>
</dbReference>
<feature type="binding site" evidence="11">
    <location>
        <position position="294"/>
    </location>
    <ligand>
        <name>S-adenosyl-L-methionine</name>
        <dbReference type="ChEBI" id="CHEBI:59789"/>
    </ligand>
</feature>
<keyword evidence="4 11" id="KW-0808">Transferase</keyword>
<dbReference type="PROSITE" id="PS01231">
    <property type="entry name" value="TRMA_2"/>
    <property type="match status" value="1"/>
</dbReference>
<evidence type="ECO:0000256" key="11">
    <source>
        <dbReference type="HAMAP-Rule" id="MF_01010"/>
    </source>
</evidence>
<evidence type="ECO:0000256" key="8">
    <source>
        <dbReference type="ARBA" id="ARBA00023014"/>
    </source>
</evidence>
<dbReference type="HAMAP" id="MF_01010">
    <property type="entry name" value="23SrRNA_methyltr_RlmD"/>
    <property type="match status" value="1"/>
</dbReference>